<evidence type="ECO:0000313" key="3">
    <source>
        <dbReference type="EMBL" id="MBK0402809.1"/>
    </source>
</evidence>
<name>A0ABS1C0E8_9BACT</name>
<feature type="domain" description="Spermatogenesis-associated protein 20-like TRX" evidence="2">
    <location>
        <begin position="16"/>
        <end position="86"/>
    </location>
</feature>
<evidence type="ECO:0000256" key="1">
    <source>
        <dbReference type="ARBA" id="ARBA00023284"/>
    </source>
</evidence>
<dbReference type="SUPFAM" id="SSF52833">
    <property type="entry name" value="Thioredoxin-like"/>
    <property type="match status" value="1"/>
</dbReference>
<evidence type="ECO:0000259" key="2">
    <source>
        <dbReference type="Pfam" id="PF03190"/>
    </source>
</evidence>
<dbReference type="InterPro" id="IPR004879">
    <property type="entry name" value="Ssp411-like_TRX"/>
</dbReference>
<keyword evidence="4" id="KW-1185">Reference proteome</keyword>
<organism evidence="3 4">
    <name type="scientific">Adhaeribacter terrigena</name>
    <dbReference type="NCBI Taxonomy" id="2793070"/>
    <lineage>
        <taxon>Bacteria</taxon>
        <taxon>Pseudomonadati</taxon>
        <taxon>Bacteroidota</taxon>
        <taxon>Cytophagia</taxon>
        <taxon>Cytophagales</taxon>
        <taxon>Hymenobacteraceae</taxon>
        <taxon>Adhaeribacter</taxon>
    </lineage>
</organism>
<dbReference type="Gene3D" id="3.40.30.10">
    <property type="entry name" value="Glutaredoxin"/>
    <property type="match status" value="1"/>
</dbReference>
<dbReference type="InterPro" id="IPR017937">
    <property type="entry name" value="Thioredoxin_CS"/>
</dbReference>
<reference evidence="3 4" key="1">
    <citation type="submission" date="2020-12" db="EMBL/GenBank/DDBJ databases">
        <title>Bacterial novel species Adhaeribacter sp. BT258 isolated from soil.</title>
        <authorList>
            <person name="Jung H.-Y."/>
        </authorList>
    </citation>
    <scope>NUCLEOTIDE SEQUENCE [LARGE SCALE GENOMIC DNA]</scope>
    <source>
        <strain evidence="3 4">BT258</strain>
    </source>
</reference>
<dbReference type="InterPro" id="IPR036249">
    <property type="entry name" value="Thioredoxin-like_sf"/>
</dbReference>
<dbReference type="EMBL" id="JAEHFX010000003">
    <property type="protein sequence ID" value="MBK0402809.1"/>
    <property type="molecule type" value="Genomic_DNA"/>
</dbReference>
<accession>A0ABS1C0E8</accession>
<dbReference type="PROSITE" id="PS00194">
    <property type="entry name" value="THIOREDOXIN_1"/>
    <property type="match status" value="1"/>
</dbReference>
<evidence type="ECO:0000313" key="4">
    <source>
        <dbReference type="Proteomes" id="UP000644147"/>
    </source>
</evidence>
<dbReference type="Proteomes" id="UP000644147">
    <property type="component" value="Unassembled WGS sequence"/>
</dbReference>
<keyword evidence="1" id="KW-0676">Redox-active center</keyword>
<gene>
    <name evidence="3" type="ORF">I5M27_07410</name>
</gene>
<comment type="caution">
    <text evidence="3">The sequence shown here is derived from an EMBL/GenBank/DDBJ whole genome shotgun (WGS) entry which is preliminary data.</text>
</comment>
<sequence length="165" mass="19371">MAFRFSSGDKQINKNTKEESIKWITFQEAEKLNKKQPRKILVDIYTDWCGWCKKMDKSTFSDAKTAAYVNKHYYAVKLNAETKEEIVLNGKTYRFKTDWGVNEIAAELLQGKMGYPSTVYLDEKFNMLAPVMGFYDVKKFDNLLRYYAENHYKKGSFEDFAAKNQ</sequence>
<protein>
    <submittedName>
        <fullName evidence="3">DUF255 domain-containing protein</fullName>
    </submittedName>
</protein>
<proteinExistence type="predicted"/>
<dbReference type="Pfam" id="PF03190">
    <property type="entry name" value="Thioredox_DsbH"/>
    <property type="match status" value="1"/>
</dbReference>